<feature type="compositionally biased region" description="Basic and acidic residues" evidence="2">
    <location>
        <begin position="114"/>
        <end position="125"/>
    </location>
</feature>
<dbReference type="InterPro" id="IPR046431">
    <property type="entry name" value="FAF_dom"/>
</dbReference>
<accession>A0A2R6RV64</accession>
<proteinExistence type="inferred from homology"/>
<dbReference type="AlphaFoldDB" id="A0A2R6RV64"/>
<sequence length="287" mass="32087">MSTVVCQGLQNCLESQLIETRILRLKVASSPKPSNPDLGGWSFLQSLSDSNSTQIPKQVYDKETFYVHPMEKQSSSILSYKSLELCTENLGSETGTDMTESDILSLSPPASVGGEKEIPVREQPKSRKTSSSRNFPPPLTTMNGSNPIQVRPHRKGGRLIIEAVEAPPAHSVFQTERSHGRLRLNVWKECVSTNNSDLEIASEEKEHSDMEVEVEVENEGNDEEKEEEECEDEDSEEESEVRAREDMDGNFSEVGVEMGIEKFQRSSNSRCNEGVLCNWEPFLVVTS</sequence>
<dbReference type="Proteomes" id="UP000241394">
    <property type="component" value="Chromosome LG3"/>
</dbReference>
<dbReference type="PANTHER" id="PTHR33155:SF4">
    <property type="entry name" value="PROTEIN FANTASTIC FOUR 3"/>
    <property type="match status" value="1"/>
</dbReference>
<dbReference type="Gramene" id="PSS33879">
    <property type="protein sequence ID" value="PSS33879"/>
    <property type="gene ID" value="CEY00_Acc04278"/>
</dbReference>
<evidence type="ECO:0000313" key="5">
    <source>
        <dbReference type="Proteomes" id="UP000241394"/>
    </source>
</evidence>
<dbReference type="OMA" id="PDMGGWS"/>
<dbReference type="STRING" id="1590841.A0A2R6RV64"/>
<feature type="region of interest" description="Disordered" evidence="2">
    <location>
        <begin position="91"/>
        <end position="151"/>
    </location>
</feature>
<dbReference type="PANTHER" id="PTHR33155">
    <property type="entry name" value="FANTASTIC FOUR-LIKE PROTEIN (DUF3049)"/>
    <property type="match status" value="1"/>
</dbReference>
<dbReference type="FunCoup" id="A0A2R6RV64">
    <property type="interactions" value="134"/>
</dbReference>
<feature type="region of interest" description="Disordered" evidence="2">
    <location>
        <begin position="203"/>
        <end position="251"/>
    </location>
</feature>
<dbReference type="EMBL" id="NKQK01000003">
    <property type="protein sequence ID" value="PSS33879.1"/>
    <property type="molecule type" value="Genomic_DNA"/>
</dbReference>
<protein>
    <submittedName>
        <fullName evidence="4">Protein FANTASTIC FOUR like</fullName>
    </submittedName>
</protein>
<evidence type="ECO:0000256" key="1">
    <source>
        <dbReference type="ARBA" id="ARBA00008690"/>
    </source>
</evidence>
<dbReference type="Pfam" id="PF11250">
    <property type="entry name" value="FAF"/>
    <property type="match status" value="1"/>
</dbReference>
<gene>
    <name evidence="4" type="ORF">CEY00_Acc04278</name>
</gene>
<feature type="compositionally biased region" description="Acidic residues" evidence="2">
    <location>
        <begin position="211"/>
        <end position="239"/>
    </location>
</feature>
<comment type="caution">
    <text evidence="4">The sequence shown here is derived from an EMBL/GenBank/DDBJ whole genome shotgun (WGS) entry which is preliminary data.</text>
</comment>
<name>A0A2R6RV64_ACTCC</name>
<feature type="domain" description="FAF" evidence="3">
    <location>
        <begin position="134"/>
        <end position="185"/>
    </location>
</feature>
<organism evidence="4 5">
    <name type="scientific">Actinidia chinensis var. chinensis</name>
    <name type="common">Chinese soft-hair kiwi</name>
    <dbReference type="NCBI Taxonomy" id="1590841"/>
    <lineage>
        <taxon>Eukaryota</taxon>
        <taxon>Viridiplantae</taxon>
        <taxon>Streptophyta</taxon>
        <taxon>Embryophyta</taxon>
        <taxon>Tracheophyta</taxon>
        <taxon>Spermatophyta</taxon>
        <taxon>Magnoliopsida</taxon>
        <taxon>eudicotyledons</taxon>
        <taxon>Gunneridae</taxon>
        <taxon>Pentapetalae</taxon>
        <taxon>asterids</taxon>
        <taxon>Ericales</taxon>
        <taxon>Actinidiaceae</taxon>
        <taxon>Actinidia</taxon>
    </lineage>
</organism>
<reference evidence="5" key="2">
    <citation type="journal article" date="2018" name="BMC Genomics">
        <title>A manually annotated Actinidia chinensis var. chinensis (kiwifruit) genome highlights the challenges associated with draft genomes and gene prediction in plants.</title>
        <authorList>
            <person name="Pilkington S.M."/>
            <person name="Crowhurst R."/>
            <person name="Hilario E."/>
            <person name="Nardozza S."/>
            <person name="Fraser L."/>
            <person name="Peng Y."/>
            <person name="Gunaseelan K."/>
            <person name="Simpson R."/>
            <person name="Tahir J."/>
            <person name="Deroles S.C."/>
            <person name="Templeton K."/>
            <person name="Luo Z."/>
            <person name="Davy M."/>
            <person name="Cheng C."/>
            <person name="McNeilage M."/>
            <person name="Scaglione D."/>
            <person name="Liu Y."/>
            <person name="Zhang Q."/>
            <person name="Datson P."/>
            <person name="De Silva N."/>
            <person name="Gardiner S.E."/>
            <person name="Bassett H."/>
            <person name="Chagne D."/>
            <person name="McCallum J."/>
            <person name="Dzierzon H."/>
            <person name="Deng C."/>
            <person name="Wang Y.Y."/>
            <person name="Barron L."/>
            <person name="Manako K."/>
            <person name="Bowen J."/>
            <person name="Foster T.M."/>
            <person name="Erridge Z.A."/>
            <person name="Tiffin H."/>
            <person name="Waite C.N."/>
            <person name="Davies K.M."/>
            <person name="Grierson E.P."/>
            <person name="Laing W.A."/>
            <person name="Kirk R."/>
            <person name="Chen X."/>
            <person name="Wood M."/>
            <person name="Montefiori M."/>
            <person name="Brummell D.A."/>
            <person name="Schwinn K.E."/>
            <person name="Catanach A."/>
            <person name="Fullerton C."/>
            <person name="Li D."/>
            <person name="Meiyalaghan S."/>
            <person name="Nieuwenhuizen N."/>
            <person name="Read N."/>
            <person name="Prakash R."/>
            <person name="Hunter D."/>
            <person name="Zhang H."/>
            <person name="McKenzie M."/>
            <person name="Knabel M."/>
            <person name="Harris A."/>
            <person name="Allan A.C."/>
            <person name="Gleave A."/>
            <person name="Chen A."/>
            <person name="Janssen B.J."/>
            <person name="Plunkett B."/>
            <person name="Ampomah-Dwamena C."/>
            <person name="Voogd C."/>
            <person name="Leif D."/>
            <person name="Lafferty D."/>
            <person name="Souleyre E.J.F."/>
            <person name="Varkonyi-Gasic E."/>
            <person name="Gambi F."/>
            <person name="Hanley J."/>
            <person name="Yao J.L."/>
            <person name="Cheung J."/>
            <person name="David K.M."/>
            <person name="Warren B."/>
            <person name="Marsh K."/>
            <person name="Snowden K.C."/>
            <person name="Lin-Wang K."/>
            <person name="Brian L."/>
            <person name="Martinez-Sanchez M."/>
            <person name="Wang M."/>
            <person name="Ileperuma N."/>
            <person name="Macnee N."/>
            <person name="Campin R."/>
            <person name="McAtee P."/>
            <person name="Drummond R.S.M."/>
            <person name="Espley R.V."/>
            <person name="Ireland H.S."/>
            <person name="Wu R."/>
            <person name="Atkinson R.G."/>
            <person name="Karunairetnam S."/>
            <person name="Bulley S."/>
            <person name="Chunkath S."/>
            <person name="Hanley Z."/>
            <person name="Storey R."/>
            <person name="Thrimawithana A.H."/>
            <person name="Thomson S."/>
            <person name="David C."/>
            <person name="Testolin R."/>
            <person name="Huang H."/>
            <person name="Hellens R.P."/>
            <person name="Schaffer R.J."/>
        </authorList>
    </citation>
    <scope>NUCLEOTIDE SEQUENCE [LARGE SCALE GENOMIC DNA]</scope>
    <source>
        <strain evidence="5">cv. Red5</strain>
    </source>
</reference>
<dbReference type="OrthoDB" id="1916983at2759"/>
<dbReference type="InParanoid" id="A0A2R6RV64"/>
<comment type="similarity">
    <text evidence="1">Belongs to the fantastic four family.</text>
</comment>
<reference evidence="4 5" key="1">
    <citation type="submission" date="2017-07" db="EMBL/GenBank/DDBJ databases">
        <title>An improved, manually edited Actinidia chinensis var. chinensis (kiwifruit) genome highlights the challenges associated with draft genomes and gene prediction in plants.</title>
        <authorList>
            <person name="Pilkington S."/>
            <person name="Crowhurst R."/>
            <person name="Hilario E."/>
            <person name="Nardozza S."/>
            <person name="Fraser L."/>
            <person name="Peng Y."/>
            <person name="Gunaseelan K."/>
            <person name="Simpson R."/>
            <person name="Tahir J."/>
            <person name="Deroles S."/>
            <person name="Templeton K."/>
            <person name="Luo Z."/>
            <person name="Davy M."/>
            <person name="Cheng C."/>
            <person name="Mcneilage M."/>
            <person name="Scaglione D."/>
            <person name="Liu Y."/>
            <person name="Zhang Q."/>
            <person name="Datson P."/>
            <person name="De Silva N."/>
            <person name="Gardiner S."/>
            <person name="Bassett H."/>
            <person name="Chagne D."/>
            <person name="Mccallum J."/>
            <person name="Dzierzon H."/>
            <person name="Deng C."/>
            <person name="Wang Y.-Y."/>
            <person name="Barron N."/>
            <person name="Manako K."/>
            <person name="Bowen J."/>
            <person name="Foster T."/>
            <person name="Erridge Z."/>
            <person name="Tiffin H."/>
            <person name="Waite C."/>
            <person name="Davies K."/>
            <person name="Grierson E."/>
            <person name="Laing W."/>
            <person name="Kirk R."/>
            <person name="Chen X."/>
            <person name="Wood M."/>
            <person name="Montefiori M."/>
            <person name="Brummell D."/>
            <person name="Schwinn K."/>
            <person name="Catanach A."/>
            <person name="Fullerton C."/>
            <person name="Li D."/>
            <person name="Meiyalaghan S."/>
            <person name="Nieuwenhuizen N."/>
            <person name="Read N."/>
            <person name="Prakash R."/>
            <person name="Hunter D."/>
            <person name="Zhang H."/>
            <person name="Mckenzie M."/>
            <person name="Knabel M."/>
            <person name="Harris A."/>
            <person name="Allan A."/>
            <person name="Chen A."/>
            <person name="Janssen B."/>
            <person name="Plunkett B."/>
            <person name="Dwamena C."/>
            <person name="Voogd C."/>
            <person name="Leif D."/>
            <person name="Lafferty D."/>
            <person name="Souleyre E."/>
            <person name="Varkonyi-Gasic E."/>
            <person name="Gambi F."/>
            <person name="Hanley J."/>
            <person name="Yao J.-L."/>
            <person name="Cheung J."/>
            <person name="David K."/>
            <person name="Warren B."/>
            <person name="Marsh K."/>
            <person name="Snowden K."/>
            <person name="Lin-Wang K."/>
            <person name="Brian L."/>
            <person name="Martinez-Sanchez M."/>
            <person name="Wang M."/>
            <person name="Ileperuma N."/>
            <person name="Macnee N."/>
            <person name="Campin R."/>
            <person name="Mcatee P."/>
            <person name="Drummond R."/>
            <person name="Espley R."/>
            <person name="Ireland H."/>
            <person name="Wu R."/>
            <person name="Atkinson R."/>
            <person name="Karunairetnam S."/>
            <person name="Bulley S."/>
            <person name="Chunkath S."/>
            <person name="Hanley Z."/>
            <person name="Storey R."/>
            <person name="Thrimawithana A."/>
            <person name="Thomson S."/>
            <person name="David C."/>
            <person name="Testolin R."/>
        </authorList>
    </citation>
    <scope>NUCLEOTIDE SEQUENCE [LARGE SCALE GENOMIC DNA]</scope>
    <source>
        <strain evidence="5">cv. Red5</strain>
        <tissue evidence="4">Young leaf</tissue>
    </source>
</reference>
<feature type="compositionally biased region" description="Polar residues" evidence="2">
    <location>
        <begin position="129"/>
        <end position="148"/>
    </location>
</feature>
<evidence type="ECO:0000313" key="4">
    <source>
        <dbReference type="EMBL" id="PSS33879.1"/>
    </source>
</evidence>
<evidence type="ECO:0000256" key="2">
    <source>
        <dbReference type="SAM" id="MobiDB-lite"/>
    </source>
</evidence>
<dbReference type="InterPro" id="IPR021410">
    <property type="entry name" value="FAF"/>
</dbReference>
<feature type="compositionally biased region" description="Polar residues" evidence="2">
    <location>
        <begin position="91"/>
        <end position="104"/>
    </location>
</feature>
<keyword evidence="5" id="KW-1185">Reference proteome</keyword>
<evidence type="ECO:0000259" key="3">
    <source>
        <dbReference type="Pfam" id="PF11250"/>
    </source>
</evidence>